<dbReference type="InterPro" id="IPR018540">
    <property type="entry name" value="Spo0E-like"/>
</dbReference>
<keyword evidence="2" id="KW-1185">Reference proteome</keyword>
<dbReference type="SUPFAM" id="SSF140500">
    <property type="entry name" value="BAS1536-like"/>
    <property type="match status" value="1"/>
</dbReference>
<dbReference type="GO" id="GO:0043937">
    <property type="term" value="P:regulation of sporulation"/>
    <property type="evidence" value="ECO:0007669"/>
    <property type="project" value="InterPro"/>
</dbReference>
<name>A0A917Y417_9BACI</name>
<dbReference type="Gene3D" id="4.10.280.10">
    <property type="entry name" value="Helix-loop-helix DNA-binding domain"/>
    <property type="match status" value="1"/>
</dbReference>
<protein>
    <recommendedName>
        <fullName evidence="3">Aspartyl-phosphate phosphatase Spo0E family protein</fullName>
    </recommendedName>
</protein>
<reference evidence="1" key="1">
    <citation type="journal article" date="2014" name="Int. J. Syst. Evol. Microbiol.">
        <title>Complete genome sequence of Corynebacterium casei LMG S-19264T (=DSM 44701T), isolated from a smear-ripened cheese.</title>
        <authorList>
            <consortium name="US DOE Joint Genome Institute (JGI-PGF)"/>
            <person name="Walter F."/>
            <person name="Albersmeier A."/>
            <person name="Kalinowski J."/>
            <person name="Ruckert C."/>
        </authorList>
    </citation>
    <scope>NUCLEOTIDE SEQUENCE</scope>
    <source>
        <strain evidence="1">JCM 17251</strain>
    </source>
</reference>
<reference evidence="1" key="2">
    <citation type="submission" date="2020-09" db="EMBL/GenBank/DDBJ databases">
        <authorList>
            <person name="Sun Q."/>
            <person name="Ohkuma M."/>
        </authorList>
    </citation>
    <scope>NUCLEOTIDE SEQUENCE</scope>
    <source>
        <strain evidence="1">JCM 17251</strain>
    </source>
</reference>
<evidence type="ECO:0000313" key="2">
    <source>
        <dbReference type="Proteomes" id="UP000624041"/>
    </source>
</evidence>
<dbReference type="InterPro" id="IPR037208">
    <property type="entry name" value="Spo0E-like_sf"/>
</dbReference>
<dbReference type="EMBL" id="BMOS01000038">
    <property type="protein sequence ID" value="GGN65646.1"/>
    <property type="molecule type" value="Genomic_DNA"/>
</dbReference>
<dbReference type="InterPro" id="IPR036638">
    <property type="entry name" value="HLH_DNA-bd_sf"/>
</dbReference>
<evidence type="ECO:0008006" key="3">
    <source>
        <dbReference type="Google" id="ProtNLM"/>
    </source>
</evidence>
<dbReference type="RefSeq" id="WP_229782781.1">
    <property type="nucleotide sequence ID" value="NZ_BMOS01000038.1"/>
</dbReference>
<comment type="caution">
    <text evidence="1">The sequence shown here is derived from an EMBL/GenBank/DDBJ whole genome shotgun (WGS) entry which is preliminary data.</text>
</comment>
<dbReference type="AlphaFoldDB" id="A0A917Y417"/>
<gene>
    <name evidence="1" type="ORF">GCM10007971_34700</name>
</gene>
<evidence type="ECO:0000313" key="1">
    <source>
        <dbReference type="EMBL" id="GGN65646.1"/>
    </source>
</evidence>
<sequence length="57" mass="6715">MSKSMLLEKIEACRQELIALSYHHELTSQAVIESSMKLDTLINKYQNYDNYYELASR</sequence>
<proteinExistence type="predicted"/>
<dbReference type="Proteomes" id="UP000624041">
    <property type="component" value="Unassembled WGS sequence"/>
</dbReference>
<dbReference type="GO" id="GO:0046983">
    <property type="term" value="F:protein dimerization activity"/>
    <property type="evidence" value="ECO:0007669"/>
    <property type="project" value="InterPro"/>
</dbReference>
<organism evidence="1 2">
    <name type="scientific">Oceanobacillus indicireducens</name>
    <dbReference type="NCBI Taxonomy" id="1004261"/>
    <lineage>
        <taxon>Bacteria</taxon>
        <taxon>Bacillati</taxon>
        <taxon>Bacillota</taxon>
        <taxon>Bacilli</taxon>
        <taxon>Bacillales</taxon>
        <taxon>Bacillaceae</taxon>
        <taxon>Oceanobacillus</taxon>
    </lineage>
</organism>
<dbReference type="Pfam" id="PF09388">
    <property type="entry name" value="SpoOE-like"/>
    <property type="match status" value="1"/>
</dbReference>
<accession>A0A917Y417</accession>